<feature type="region of interest" description="Disordered" evidence="1">
    <location>
        <begin position="86"/>
        <end position="158"/>
    </location>
</feature>
<dbReference type="GO" id="GO:0005096">
    <property type="term" value="F:GTPase activator activity"/>
    <property type="evidence" value="ECO:0007669"/>
    <property type="project" value="TreeGrafter"/>
</dbReference>
<dbReference type="Proteomes" id="UP000235965">
    <property type="component" value="Unassembled WGS sequence"/>
</dbReference>
<feature type="compositionally biased region" description="Basic and acidic residues" evidence="1">
    <location>
        <begin position="105"/>
        <end position="141"/>
    </location>
</feature>
<reference evidence="3 4" key="1">
    <citation type="submission" date="2017-12" db="EMBL/GenBank/DDBJ databases">
        <title>Hemimetabolous genomes reveal molecular basis of termite eusociality.</title>
        <authorList>
            <person name="Harrison M.C."/>
            <person name="Jongepier E."/>
            <person name="Robertson H.M."/>
            <person name="Arning N."/>
            <person name="Bitard-Feildel T."/>
            <person name="Chao H."/>
            <person name="Childers C.P."/>
            <person name="Dinh H."/>
            <person name="Doddapaneni H."/>
            <person name="Dugan S."/>
            <person name="Gowin J."/>
            <person name="Greiner C."/>
            <person name="Han Y."/>
            <person name="Hu H."/>
            <person name="Hughes D.S.T."/>
            <person name="Huylmans A.-K."/>
            <person name="Kemena C."/>
            <person name="Kremer L.P.M."/>
            <person name="Lee S.L."/>
            <person name="Lopez-Ezquerra A."/>
            <person name="Mallet L."/>
            <person name="Monroy-Kuhn J.M."/>
            <person name="Moser A."/>
            <person name="Murali S.C."/>
            <person name="Muzny D.M."/>
            <person name="Otani S."/>
            <person name="Piulachs M.-D."/>
            <person name="Poelchau M."/>
            <person name="Qu J."/>
            <person name="Schaub F."/>
            <person name="Wada-Katsumata A."/>
            <person name="Worley K.C."/>
            <person name="Xie Q."/>
            <person name="Ylla G."/>
            <person name="Poulsen M."/>
            <person name="Gibbs R.A."/>
            <person name="Schal C."/>
            <person name="Richards S."/>
            <person name="Belles X."/>
            <person name="Korb J."/>
            <person name="Bornberg-Bauer E."/>
        </authorList>
    </citation>
    <scope>NUCLEOTIDE SEQUENCE [LARGE SCALE GENOMIC DNA]</scope>
    <source>
        <tissue evidence="3">Whole body</tissue>
    </source>
</reference>
<sequence length="158" mass="17745">MRRDKTLKICANHYVTPWMELKPNCGSDRAWVYSVPADYADEEIRPELLAIKFANSENAKKWKDKFEEAKMIVETQCELYAKELSKNVNLEDDDDADDSGSVEETEPKSDENTASETDKVTCGLEKLKVDEKETPTSDKVAEASSNGVDNQKESTAAD</sequence>
<organism evidence="3 4">
    <name type="scientific">Cryptotermes secundus</name>
    <dbReference type="NCBI Taxonomy" id="105785"/>
    <lineage>
        <taxon>Eukaryota</taxon>
        <taxon>Metazoa</taxon>
        <taxon>Ecdysozoa</taxon>
        <taxon>Arthropoda</taxon>
        <taxon>Hexapoda</taxon>
        <taxon>Insecta</taxon>
        <taxon>Pterygota</taxon>
        <taxon>Neoptera</taxon>
        <taxon>Polyneoptera</taxon>
        <taxon>Dictyoptera</taxon>
        <taxon>Blattodea</taxon>
        <taxon>Blattoidea</taxon>
        <taxon>Termitoidae</taxon>
        <taxon>Kalotermitidae</taxon>
        <taxon>Cryptotermitinae</taxon>
        <taxon>Cryptotermes</taxon>
    </lineage>
</organism>
<proteinExistence type="predicted"/>
<dbReference type="PANTHER" id="PTHR23138:SF94">
    <property type="entry name" value="RAN BINDING PROTEIN 1"/>
    <property type="match status" value="1"/>
</dbReference>
<feature type="domain" description="RanBD1" evidence="2">
    <location>
        <begin position="1"/>
        <end position="75"/>
    </location>
</feature>
<evidence type="ECO:0000313" key="4">
    <source>
        <dbReference type="Proteomes" id="UP000235965"/>
    </source>
</evidence>
<dbReference type="InterPro" id="IPR045255">
    <property type="entry name" value="RanBP1-like"/>
</dbReference>
<dbReference type="Gene3D" id="2.30.29.30">
    <property type="entry name" value="Pleckstrin-homology domain (PH domain)/Phosphotyrosine-binding domain (PTB)"/>
    <property type="match status" value="1"/>
</dbReference>
<dbReference type="InterPro" id="IPR011993">
    <property type="entry name" value="PH-like_dom_sf"/>
</dbReference>
<accession>A0A2J7PX50</accession>
<dbReference type="AlphaFoldDB" id="A0A2J7PX50"/>
<feature type="compositionally biased region" description="Acidic residues" evidence="1">
    <location>
        <begin position="90"/>
        <end position="104"/>
    </location>
</feature>
<gene>
    <name evidence="3" type="ORF">B7P43_G11187</name>
</gene>
<dbReference type="EMBL" id="NEVH01020862">
    <property type="protein sequence ID" value="PNF20900.1"/>
    <property type="molecule type" value="Genomic_DNA"/>
</dbReference>
<evidence type="ECO:0000313" key="3">
    <source>
        <dbReference type="EMBL" id="PNF20900.1"/>
    </source>
</evidence>
<comment type="caution">
    <text evidence="3">The sequence shown here is derived from an EMBL/GenBank/DDBJ whole genome shotgun (WGS) entry which is preliminary data.</text>
</comment>
<dbReference type="GO" id="GO:0005643">
    <property type="term" value="C:nuclear pore"/>
    <property type="evidence" value="ECO:0007669"/>
    <property type="project" value="TreeGrafter"/>
</dbReference>
<protein>
    <recommendedName>
        <fullName evidence="2">RanBD1 domain-containing protein</fullName>
    </recommendedName>
</protein>
<dbReference type="SUPFAM" id="SSF50729">
    <property type="entry name" value="PH domain-like"/>
    <property type="match status" value="1"/>
</dbReference>
<dbReference type="GO" id="GO:0005737">
    <property type="term" value="C:cytoplasm"/>
    <property type="evidence" value="ECO:0007669"/>
    <property type="project" value="TreeGrafter"/>
</dbReference>
<feature type="compositionally biased region" description="Polar residues" evidence="1">
    <location>
        <begin position="143"/>
        <end position="158"/>
    </location>
</feature>
<dbReference type="OrthoDB" id="2357150at2759"/>
<evidence type="ECO:0000259" key="2">
    <source>
        <dbReference type="PROSITE" id="PS50196"/>
    </source>
</evidence>
<keyword evidence="4" id="KW-1185">Reference proteome</keyword>
<dbReference type="PROSITE" id="PS50196">
    <property type="entry name" value="RANBD1"/>
    <property type="match status" value="1"/>
</dbReference>
<dbReference type="InterPro" id="IPR000156">
    <property type="entry name" value="Ran_bind_dom"/>
</dbReference>
<dbReference type="PANTHER" id="PTHR23138">
    <property type="entry name" value="RAN BINDING PROTEIN"/>
    <property type="match status" value="1"/>
</dbReference>
<name>A0A2J7PX50_9NEOP</name>
<evidence type="ECO:0000256" key="1">
    <source>
        <dbReference type="SAM" id="MobiDB-lite"/>
    </source>
</evidence>
<dbReference type="Pfam" id="PF00638">
    <property type="entry name" value="Ran_BP1"/>
    <property type="match status" value="1"/>
</dbReference>
<dbReference type="SMART" id="SM00160">
    <property type="entry name" value="RanBD"/>
    <property type="match status" value="1"/>
</dbReference>